<feature type="region of interest" description="Disordered" evidence="1">
    <location>
        <begin position="186"/>
        <end position="208"/>
    </location>
</feature>
<dbReference type="SMART" id="SM00256">
    <property type="entry name" value="FBOX"/>
    <property type="match status" value="1"/>
</dbReference>
<dbReference type="AlphaFoldDB" id="A0AAE0S5C6"/>
<feature type="compositionally biased region" description="Polar residues" evidence="1">
    <location>
        <begin position="198"/>
        <end position="208"/>
    </location>
</feature>
<evidence type="ECO:0000313" key="4">
    <source>
        <dbReference type="Proteomes" id="UP001195483"/>
    </source>
</evidence>
<sequence>MAFSKTWLLDRDHGAFVDFSDVAPAPCKDFFHVYVNDKQIIFRYWKIVPPTRADSKAPPIEMRNSYDDFLHDDRCHSEIQRLAGTSVLNYLKNIAHGQLDYLPRLPQNALLKIIFMLELEDILRLSRVSKQFRELCNSEELWLKIYRINSETPITPELEDLAKSQGWKRLFFTNKLQLQMQLRRQRRQHGHGAHGQAFITSGSHKMDT</sequence>
<name>A0AAE0S5C6_9BIVA</name>
<dbReference type="Pfam" id="PF12937">
    <property type="entry name" value="F-box-like"/>
    <property type="match status" value="1"/>
</dbReference>
<proteinExistence type="predicted"/>
<reference evidence="3" key="2">
    <citation type="journal article" date="2021" name="Genome Biol. Evol.">
        <title>Developing a high-quality reference genome for a parasitic bivalve with doubly uniparental inheritance (Bivalvia: Unionida).</title>
        <authorList>
            <person name="Smith C.H."/>
        </authorList>
    </citation>
    <scope>NUCLEOTIDE SEQUENCE</scope>
    <source>
        <strain evidence="3">CHS0354</strain>
        <tissue evidence="3">Mantle</tissue>
    </source>
</reference>
<dbReference type="EMBL" id="JAEAOA010000333">
    <property type="protein sequence ID" value="KAK3585605.1"/>
    <property type="molecule type" value="Genomic_DNA"/>
</dbReference>
<accession>A0AAE0S5C6</accession>
<dbReference type="SUPFAM" id="SSF81383">
    <property type="entry name" value="F-box domain"/>
    <property type="match status" value="1"/>
</dbReference>
<dbReference type="PROSITE" id="PS50181">
    <property type="entry name" value="FBOX"/>
    <property type="match status" value="1"/>
</dbReference>
<reference evidence="3" key="3">
    <citation type="submission" date="2023-05" db="EMBL/GenBank/DDBJ databases">
        <authorList>
            <person name="Smith C.H."/>
        </authorList>
    </citation>
    <scope>NUCLEOTIDE SEQUENCE</scope>
    <source>
        <strain evidence="3">CHS0354</strain>
        <tissue evidence="3">Mantle</tissue>
    </source>
</reference>
<keyword evidence="4" id="KW-1185">Reference proteome</keyword>
<gene>
    <name evidence="3" type="ORF">CHS0354_004509</name>
</gene>
<dbReference type="CDD" id="cd22106">
    <property type="entry name" value="F-box_FBXO36"/>
    <property type="match status" value="1"/>
</dbReference>
<dbReference type="Proteomes" id="UP001195483">
    <property type="component" value="Unassembled WGS sequence"/>
</dbReference>
<evidence type="ECO:0000313" key="3">
    <source>
        <dbReference type="EMBL" id="KAK3585605.1"/>
    </source>
</evidence>
<dbReference type="InterPro" id="IPR036047">
    <property type="entry name" value="F-box-like_dom_sf"/>
</dbReference>
<reference evidence="3" key="1">
    <citation type="journal article" date="2021" name="Genome Biol. Evol.">
        <title>A High-Quality Reference Genome for a Parasitic Bivalve with Doubly Uniparental Inheritance (Bivalvia: Unionida).</title>
        <authorList>
            <person name="Smith C.H."/>
        </authorList>
    </citation>
    <scope>NUCLEOTIDE SEQUENCE</scope>
    <source>
        <strain evidence="3">CHS0354</strain>
    </source>
</reference>
<evidence type="ECO:0000256" key="1">
    <source>
        <dbReference type="SAM" id="MobiDB-lite"/>
    </source>
</evidence>
<organism evidence="3 4">
    <name type="scientific">Potamilus streckersoni</name>
    <dbReference type="NCBI Taxonomy" id="2493646"/>
    <lineage>
        <taxon>Eukaryota</taxon>
        <taxon>Metazoa</taxon>
        <taxon>Spiralia</taxon>
        <taxon>Lophotrochozoa</taxon>
        <taxon>Mollusca</taxon>
        <taxon>Bivalvia</taxon>
        <taxon>Autobranchia</taxon>
        <taxon>Heteroconchia</taxon>
        <taxon>Palaeoheterodonta</taxon>
        <taxon>Unionida</taxon>
        <taxon>Unionoidea</taxon>
        <taxon>Unionidae</taxon>
        <taxon>Ambleminae</taxon>
        <taxon>Lampsilini</taxon>
        <taxon>Potamilus</taxon>
    </lineage>
</organism>
<evidence type="ECO:0000259" key="2">
    <source>
        <dbReference type="PROSITE" id="PS50181"/>
    </source>
</evidence>
<dbReference type="Gene3D" id="1.20.1280.50">
    <property type="match status" value="1"/>
</dbReference>
<protein>
    <recommendedName>
        <fullName evidence="2">F-box domain-containing protein</fullName>
    </recommendedName>
</protein>
<feature type="domain" description="F-box" evidence="2">
    <location>
        <begin position="99"/>
        <end position="145"/>
    </location>
</feature>
<comment type="caution">
    <text evidence="3">The sequence shown here is derived from an EMBL/GenBank/DDBJ whole genome shotgun (WGS) entry which is preliminary data.</text>
</comment>
<dbReference type="InterPro" id="IPR001810">
    <property type="entry name" value="F-box_dom"/>
</dbReference>